<dbReference type="EMBL" id="ML993594">
    <property type="protein sequence ID" value="KAF2167015.1"/>
    <property type="molecule type" value="Genomic_DNA"/>
</dbReference>
<sequence>MGKKWDRFQHLDENEYWNEICAMSENQLRAEHKIIQQNVISASAGASASGAAGFFTFGLAWGITAINARRINVNSRQCDLIERRLREQGWDGHSVRKRDFFLGAGPCVAAELIIPAGGALLGQAVHHATTSAAGHAAAMGAQHAAQAAGQHVAQVATEQAAQNIATHVPLDALTSVANHTSTFFHSALQGVGSEVFTASHGAIGHASAQYFSSLPGDLATAQAKVLGAAAGQAAATEATREALSKATFYSTERAIKNAIDSKDKNNSIVITTTEISSDIDLEETQKRAAKHLLSKYYQSMLIFERDGTTKTDIDRVDTCTQDGCDCTDYDDRKQSQAAVAEGNPYYCLCGHAWGYHERKGENGHIIAGFCKTWYKRFEHRENNGCKKEDMADIEPCEDCGCRDYDLAPGQGGSNCRCGHSWGTHSSALTSEEINEAWILGVVSASYVKYLADA</sequence>
<evidence type="ECO:0000313" key="1">
    <source>
        <dbReference type="EMBL" id="KAF2167015.1"/>
    </source>
</evidence>
<dbReference type="RefSeq" id="XP_033667904.1">
    <property type="nucleotide sequence ID" value="XM_033812645.1"/>
</dbReference>
<dbReference type="Proteomes" id="UP000799537">
    <property type="component" value="Unassembled WGS sequence"/>
</dbReference>
<accession>A0A6A6CIN5</accession>
<name>A0A6A6CIN5_ZASCE</name>
<organism evidence="1 2">
    <name type="scientific">Zasmidium cellare ATCC 36951</name>
    <dbReference type="NCBI Taxonomy" id="1080233"/>
    <lineage>
        <taxon>Eukaryota</taxon>
        <taxon>Fungi</taxon>
        <taxon>Dikarya</taxon>
        <taxon>Ascomycota</taxon>
        <taxon>Pezizomycotina</taxon>
        <taxon>Dothideomycetes</taxon>
        <taxon>Dothideomycetidae</taxon>
        <taxon>Mycosphaerellales</taxon>
        <taxon>Mycosphaerellaceae</taxon>
        <taxon>Zasmidium</taxon>
    </lineage>
</organism>
<dbReference type="OrthoDB" id="5429801at2759"/>
<reference evidence="1" key="1">
    <citation type="journal article" date="2020" name="Stud. Mycol.">
        <title>101 Dothideomycetes genomes: a test case for predicting lifestyles and emergence of pathogens.</title>
        <authorList>
            <person name="Haridas S."/>
            <person name="Albert R."/>
            <person name="Binder M."/>
            <person name="Bloem J."/>
            <person name="Labutti K."/>
            <person name="Salamov A."/>
            <person name="Andreopoulos B."/>
            <person name="Baker S."/>
            <person name="Barry K."/>
            <person name="Bills G."/>
            <person name="Bluhm B."/>
            <person name="Cannon C."/>
            <person name="Castanera R."/>
            <person name="Culley D."/>
            <person name="Daum C."/>
            <person name="Ezra D."/>
            <person name="Gonzalez J."/>
            <person name="Henrissat B."/>
            <person name="Kuo A."/>
            <person name="Liang C."/>
            <person name="Lipzen A."/>
            <person name="Lutzoni F."/>
            <person name="Magnuson J."/>
            <person name="Mondo S."/>
            <person name="Nolan M."/>
            <person name="Ohm R."/>
            <person name="Pangilinan J."/>
            <person name="Park H.-J."/>
            <person name="Ramirez L."/>
            <person name="Alfaro M."/>
            <person name="Sun H."/>
            <person name="Tritt A."/>
            <person name="Yoshinaga Y."/>
            <person name="Zwiers L.-H."/>
            <person name="Turgeon B."/>
            <person name="Goodwin S."/>
            <person name="Spatafora J."/>
            <person name="Crous P."/>
            <person name="Grigoriev I."/>
        </authorList>
    </citation>
    <scope>NUCLEOTIDE SEQUENCE</scope>
    <source>
        <strain evidence="1">ATCC 36951</strain>
    </source>
</reference>
<evidence type="ECO:0000313" key="2">
    <source>
        <dbReference type="Proteomes" id="UP000799537"/>
    </source>
</evidence>
<dbReference type="GeneID" id="54565917"/>
<dbReference type="AlphaFoldDB" id="A0A6A6CIN5"/>
<protein>
    <submittedName>
        <fullName evidence="1">Uncharacterized protein</fullName>
    </submittedName>
</protein>
<keyword evidence="2" id="KW-1185">Reference proteome</keyword>
<proteinExistence type="predicted"/>
<gene>
    <name evidence="1" type="ORF">M409DRAFT_54232</name>
</gene>